<proteinExistence type="predicted"/>
<protein>
    <submittedName>
        <fullName evidence="1">Uncharacterized protein</fullName>
    </submittedName>
</protein>
<organism evidence="1 2">
    <name type="scientific">Myroides odoratimimus</name>
    <dbReference type="NCBI Taxonomy" id="76832"/>
    <lineage>
        <taxon>Bacteria</taxon>
        <taxon>Pseudomonadati</taxon>
        <taxon>Bacteroidota</taxon>
        <taxon>Flavobacteriia</taxon>
        <taxon>Flavobacteriales</taxon>
        <taxon>Flavobacteriaceae</taxon>
        <taxon>Myroides</taxon>
    </lineage>
</organism>
<dbReference type="EMBL" id="CP013690">
    <property type="protein sequence ID" value="ALU28172.1"/>
    <property type="molecule type" value="Genomic_DNA"/>
</dbReference>
<dbReference type="RefSeq" id="WP_006261354.1">
    <property type="nucleotide sequence ID" value="NZ_BCMQ01000004.1"/>
</dbReference>
<accession>A0A0S7EF76</accession>
<name>A0A0S7EF76_9FLAO</name>
<evidence type="ECO:0000313" key="2">
    <source>
        <dbReference type="Proteomes" id="UP000069030"/>
    </source>
</evidence>
<dbReference type="eggNOG" id="ENOG50310S4">
    <property type="taxonomic scope" value="Bacteria"/>
</dbReference>
<gene>
    <name evidence="1" type="ORF">AS202_19370</name>
</gene>
<dbReference type="PROSITE" id="PS51257">
    <property type="entry name" value="PROKAR_LIPOPROTEIN"/>
    <property type="match status" value="1"/>
</dbReference>
<evidence type="ECO:0000313" key="1">
    <source>
        <dbReference type="EMBL" id="ALU28172.1"/>
    </source>
</evidence>
<sequence length="141" mass="16672">MRKVFTLLFAALVFMSCTNAKKSRELGDQQAGEKVIGWYYYNVKQGLYDSIPNLVDDDFFNSDQKAKLVEDLKAKKEKFGKLDSFTMDKWEMTDRDKKAKTKDFYFEYKVKYENEPQTITEKIYLSQEGNDLKISKFEFSK</sequence>
<dbReference type="Proteomes" id="UP000069030">
    <property type="component" value="Chromosome"/>
</dbReference>
<dbReference type="AlphaFoldDB" id="A0A0S7EF76"/>
<reference evidence="1 2" key="1">
    <citation type="journal article" date="2016" name="J. Zhejiang Univ. Sci. B">
        <title>Antibiotic resistance mechanisms of Myroides sp.</title>
        <authorList>
            <person name="Hu S."/>
            <person name="Yuan S."/>
            <person name="Qu H."/>
            <person name="Jiang T."/>
            <person name="Zhou Y."/>
            <person name="Wang M."/>
            <person name="Ming D."/>
        </authorList>
    </citation>
    <scope>NUCLEOTIDE SEQUENCE [LARGE SCALE GENOMIC DNA]</scope>
    <source>
        <strain evidence="1 2">PR63039</strain>
    </source>
</reference>
<dbReference type="KEGG" id="mod:AS202_19370"/>